<protein>
    <recommendedName>
        <fullName evidence="4">Secreted protein</fullName>
    </recommendedName>
</protein>
<evidence type="ECO:0000313" key="3">
    <source>
        <dbReference type="Proteomes" id="UP001230504"/>
    </source>
</evidence>
<evidence type="ECO:0000313" key="2">
    <source>
        <dbReference type="EMBL" id="KAK1590103.1"/>
    </source>
</evidence>
<accession>A0AAD8V5C6</accession>
<dbReference type="EMBL" id="JAHLJV010000034">
    <property type="protein sequence ID" value="KAK1590103.1"/>
    <property type="molecule type" value="Genomic_DNA"/>
</dbReference>
<feature type="chain" id="PRO_5041944622" description="Secreted protein" evidence="1">
    <location>
        <begin position="19"/>
        <end position="75"/>
    </location>
</feature>
<dbReference type="GeneID" id="85442204"/>
<proteinExistence type="predicted"/>
<keyword evidence="1" id="KW-0732">Signal</keyword>
<dbReference type="RefSeq" id="XP_060413615.1">
    <property type="nucleotide sequence ID" value="XM_060557964.1"/>
</dbReference>
<dbReference type="AlphaFoldDB" id="A0AAD8V5C6"/>
<name>A0AAD8V5C6_9PEZI</name>
<reference evidence="2" key="1">
    <citation type="submission" date="2021-06" db="EMBL/GenBank/DDBJ databases">
        <title>Comparative genomics, transcriptomics and evolutionary studies reveal genomic signatures of adaptation to plant cell wall in hemibiotrophic fungi.</title>
        <authorList>
            <consortium name="DOE Joint Genome Institute"/>
            <person name="Baroncelli R."/>
            <person name="Diaz J.F."/>
            <person name="Benocci T."/>
            <person name="Peng M."/>
            <person name="Battaglia E."/>
            <person name="Haridas S."/>
            <person name="Andreopoulos W."/>
            <person name="Labutti K."/>
            <person name="Pangilinan J."/>
            <person name="Floch G.L."/>
            <person name="Makela M.R."/>
            <person name="Henrissat B."/>
            <person name="Grigoriev I.V."/>
            <person name="Crouch J.A."/>
            <person name="De Vries R.P."/>
            <person name="Sukno S.A."/>
            <person name="Thon M.R."/>
        </authorList>
    </citation>
    <scope>NUCLEOTIDE SEQUENCE</scope>
    <source>
        <strain evidence="2">CBS 125086</strain>
    </source>
</reference>
<keyword evidence="3" id="KW-1185">Reference proteome</keyword>
<feature type="signal peptide" evidence="1">
    <location>
        <begin position="1"/>
        <end position="18"/>
    </location>
</feature>
<dbReference type="Proteomes" id="UP001230504">
    <property type="component" value="Unassembled WGS sequence"/>
</dbReference>
<evidence type="ECO:0000256" key="1">
    <source>
        <dbReference type="SAM" id="SignalP"/>
    </source>
</evidence>
<evidence type="ECO:0008006" key="4">
    <source>
        <dbReference type="Google" id="ProtNLM"/>
    </source>
</evidence>
<gene>
    <name evidence="2" type="ORF">LY79DRAFT_555891</name>
</gene>
<organism evidence="2 3">
    <name type="scientific">Colletotrichum navitas</name>
    <dbReference type="NCBI Taxonomy" id="681940"/>
    <lineage>
        <taxon>Eukaryota</taxon>
        <taxon>Fungi</taxon>
        <taxon>Dikarya</taxon>
        <taxon>Ascomycota</taxon>
        <taxon>Pezizomycotina</taxon>
        <taxon>Sordariomycetes</taxon>
        <taxon>Hypocreomycetidae</taxon>
        <taxon>Glomerellales</taxon>
        <taxon>Glomerellaceae</taxon>
        <taxon>Colletotrichum</taxon>
        <taxon>Colletotrichum graminicola species complex</taxon>
    </lineage>
</organism>
<sequence>MDPMARYLLSVWAARCFGVCLCCTRGINTDGWAGCRQYRICYSLLLPPCCLLPPEERRVRSGATVRIAPSCCPLS</sequence>
<comment type="caution">
    <text evidence="2">The sequence shown here is derived from an EMBL/GenBank/DDBJ whole genome shotgun (WGS) entry which is preliminary data.</text>
</comment>